<dbReference type="InterPro" id="IPR029000">
    <property type="entry name" value="Cyclophilin-like_dom_sf"/>
</dbReference>
<dbReference type="Proteomes" id="UP000076268">
    <property type="component" value="Unassembled WGS sequence"/>
</dbReference>
<evidence type="ECO:0000313" key="6">
    <source>
        <dbReference type="Proteomes" id="UP000076268"/>
    </source>
</evidence>
<dbReference type="RefSeq" id="WP_066243813.1">
    <property type="nucleotide sequence ID" value="NZ_LSGP01000020.1"/>
</dbReference>
<keyword evidence="3" id="KW-0067">ATP-binding</keyword>
<dbReference type="EMBL" id="LSGP01000020">
    <property type="protein sequence ID" value="KYZ75881.1"/>
    <property type="molecule type" value="Genomic_DNA"/>
</dbReference>
<keyword evidence="6" id="KW-1185">Reference proteome</keyword>
<keyword evidence="2" id="KW-0378">Hydrolase</keyword>
<comment type="caution">
    <text evidence="5">The sequence shown here is derived from an EMBL/GenBank/DDBJ whole genome shotgun (WGS) entry which is preliminary data.</text>
</comment>
<evidence type="ECO:0000256" key="2">
    <source>
        <dbReference type="ARBA" id="ARBA00022801"/>
    </source>
</evidence>
<dbReference type="OrthoDB" id="9782422at2"/>
<dbReference type="AlphaFoldDB" id="A0A154BPP1"/>
<dbReference type="GO" id="GO:0005524">
    <property type="term" value="F:ATP binding"/>
    <property type="evidence" value="ECO:0007669"/>
    <property type="project" value="UniProtKB-KW"/>
</dbReference>
<evidence type="ECO:0000256" key="1">
    <source>
        <dbReference type="ARBA" id="ARBA00022741"/>
    </source>
</evidence>
<feature type="domain" description="Carboxyltransferase" evidence="4">
    <location>
        <begin position="23"/>
        <end position="304"/>
    </location>
</feature>
<dbReference type="PANTHER" id="PTHR43309">
    <property type="entry name" value="5-OXOPROLINASE SUBUNIT C"/>
    <property type="match status" value="1"/>
</dbReference>
<evidence type="ECO:0000259" key="4">
    <source>
        <dbReference type="SMART" id="SM00797"/>
    </source>
</evidence>
<sequence>MFTAISPGFFTTIQDEGRWGYQAYGMPVAGAMDRYAYRAANLLVGNKPSAAVIEMTLLGAAFKFDKDQLIAICGADMQAKLDGVSVKNWSSFLVTKGSELKFDYAQAGCRTYMAVRGGIEVPSVLGSRSTYTRAKVGGLQGRALIQGDILAVGEDAESEARPRTLDLVYIPQYSQSISLRVLLGPQDNMFTAEAIATFFQNQYTVTDEADRMGYRLEGAKISHVGKADIISDALCLGAIQIPAHGMPIIMMADRQTTGGYAKIGTVIGPDLKKLAQAKPGDVVRFEQIEEAAAVEALREERQTYLQIVESFKEKAVPPPASAKRVLQIAVNGVTYQVEIEEMV</sequence>
<dbReference type="InterPro" id="IPR003778">
    <property type="entry name" value="CT_A_B"/>
</dbReference>
<dbReference type="Gene3D" id="2.40.100.10">
    <property type="entry name" value="Cyclophilin-like"/>
    <property type="match status" value="1"/>
</dbReference>
<dbReference type="NCBIfam" id="TIGR00724">
    <property type="entry name" value="urea_amlyse_rel"/>
    <property type="match status" value="1"/>
</dbReference>
<dbReference type="PANTHER" id="PTHR43309:SF5">
    <property type="entry name" value="5-OXOPROLINASE SUBUNIT C"/>
    <property type="match status" value="1"/>
</dbReference>
<dbReference type="GO" id="GO:0016787">
    <property type="term" value="F:hydrolase activity"/>
    <property type="evidence" value="ECO:0007669"/>
    <property type="project" value="UniProtKB-KW"/>
</dbReference>
<evidence type="ECO:0000313" key="5">
    <source>
        <dbReference type="EMBL" id="KYZ75881.1"/>
    </source>
</evidence>
<accession>A0A154BPP1</accession>
<dbReference type="SUPFAM" id="SSF50891">
    <property type="entry name" value="Cyclophilin-like"/>
    <property type="match status" value="1"/>
</dbReference>
<dbReference type="InterPro" id="IPR052708">
    <property type="entry name" value="PxpC"/>
</dbReference>
<protein>
    <submittedName>
        <fullName evidence="5">KipI antagonist</fullName>
    </submittedName>
</protein>
<keyword evidence="1" id="KW-0547">Nucleotide-binding</keyword>
<dbReference type="Pfam" id="PF02626">
    <property type="entry name" value="CT_A_B"/>
    <property type="match status" value="1"/>
</dbReference>
<reference evidence="5 6" key="1">
    <citation type="submission" date="2016-02" db="EMBL/GenBank/DDBJ databases">
        <title>Anaerosporomusa subterraneum gen. nov., sp. nov., a spore-forming obligate anaerobe isolated from saprolite.</title>
        <authorList>
            <person name="Choi J.K."/>
            <person name="Shah M."/>
            <person name="Yee N."/>
        </authorList>
    </citation>
    <scope>NUCLEOTIDE SEQUENCE [LARGE SCALE GENOMIC DNA]</scope>
    <source>
        <strain evidence="5 6">RU4</strain>
    </source>
</reference>
<organism evidence="5 6">
    <name type="scientific">Anaerosporomusa subterranea</name>
    <dbReference type="NCBI Taxonomy" id="1794912"/>
    <lineage>
        <taxon>Bacteria</taxon>
        <taxon>Bacillati</taxon>
        <taxon>Bacillota</taxon>
        <taxon>Negativicutes</taxon>
        <taxon>Acetonemataceae</taxon>
        <taxon>Anaerosporomusa</taxon>
    </lineage>
</organism>
<proteinExistence type="predicted"/>
<evidence type="ECO:0000256" key="3">
    <source>
        <dbReference type="ARBA" id="ARBA00022840"/>
    </source>
</evidence>
<name>A0A154BPP1_ANASB</name>
<dbReference type="STRING" id="1794912.AXX12_11855"/>
<dbReference type="SMART" id="SM00797">
    <property type="entry name" value="AHS2"/>
    <property type="match status" value="1"/>
</dbReference>
<gene>
    <name evidence="5" type="ORF">AXX12_11855</name>
</gene>